<evidence type="ECO:0000313" key="8">
    <source>
        <dbReference type="Proteomes" id="UP001385951"/>
    </source>
</evidence>
<protein>
    <recommendedName>
        <fullName evidence="6">Fe2OG dioxygenase domain-containing protein</fullName>
    </recommendedName>
</protein>
<accession>A0AAW0FJK0</accession>
<dbReference type="Gene3D" id="2.60.120.620">
    <property type="entry name" value="q2cbj1_9rhob like domain"/>
    <property type="match status" value="1"/>
</dbReference>
<keyword evidence="8" id="KW-1185">Reference proteome</keyword>
<evidence type="ECO:0000256" key="4">
    <source>
        <dbReference type="ARBA" id="ARBA00023002"/>
    </source>
</evidence>
<sequence length="416" mass="47626">MSGSNMSVPVPSNARKSEREVFKRLENILKSRKPYCSGTMTVNKDQLIIFYGRDENSAGRICLDDASPEQLERLVRACDPATFGVNQESVLDEQYRKSKKLDPLQFSSLFDVASLNRLLHEEFIPDRKQGVAIHYVRHKLNVYEPGSFFKPHVDTPRGGNMFGSLVIVFPTAHEGGSLVLRDAGKEWTIDSAHDIASNPDLCVGFIAFYGDVEHEVLPITSGYRVTMTYNLYYDRTSPTIVYVPTSVDDRYDRLKATFEEMLDQPPLLPNGGYLAFALQRKYGMDQKTDLRDLMEDLKGSDDLLLSVCEDMSLRASLRVLYRSPDRASHDVLAPKIYQLEGAHWEDDFCLAEFLESQEYHVNDENRVLRTLRLARDKIRDSTGKPADIWVKWVVKDDERRDTSPIRLRQSTEMNQH</sequence>
<dbReference type="InterPro" id="IPR006620">
    <property type="entry name" value="Pro_4_hyd_alph"/>
</dbReference>
<keyword evidence="2" id="KW-0479">Metal-binding</keyword>
<evidence type="ECO:0000256" key="2">
    <source>
        <dbReference type="ARBA" id="ARBA00022723"/>
    </source>
</evidence>
<comment type="cofactor">
    <cofactor evidence="1">
        <name>L-ascorbate</name>
        <dbReference type="ChEBI" id="CHEBI:38290"/>
    </cofactor>
</comment>
<dbReference type="InterPro" id="IPR005123">
    <property type="entry name" value="Oxoglu/Fe-dep_dioxygenase_dom"/>
</dbReference>
<dbReference type="GO" id="GO:0031418">
    <property type="term" value="F:L-ascorbic acid binding"/>
    <property type="evidence" value="ECO:0007669"/>
    <property type="project" value="InterPro"/>
</dbReference>
<dbReference type="PROSITE" id="PS51471">
    <property type="entry name" value="FE2OG_OXY"/>
    <property type="match status" value="1"/>
</dbReference>
<gene>
    <name evidence="7" type="ORF">QCA50_015348</name>
</gene>
<evidence type="ECO:0000256" key="3">
    <source>
        <dbReference type="ARBA" id="ARBA00022964"/>
    </source>
</evidence>
<dbReference type="AlphaFoldDB" id="A0AAW0FJK0"/>
<evidence type="ECO:0000256" key="1">
    <source>
        <dbReference type="ARBA" id="ARBA00001961"/>
    </source>
</evidence>
<keyword evidence="3" id="KW-0223">Dioxygenase</keyword>
<dbReference type="PANTHER" id="PTHR33099">
    <property type="entry name" value="FE2OG DIOXYGENASE DOMAIN-CONTAINING PROTEIN"/>
    <property type="match status" value="1"/>
</dbReference>
<proteinExistence type="predicted"/>
<keyword evidence="4" id="KW-0560">Oxidoreductase</keyword>
<name>A0AAW0FJK0_9APHY</name>
<evidence type="ECO:0000313" key="7">
    <source>
        <dbReference type="EMBL" id="KAK7681615.1"/>
    </source>
</evidence>
<evidence type="ECO:0000256" key="5">
    <source>
        <dbReference type="ARBA" id="ARBA00023004"/>
    </source>
</evidence>
<comment type="caution">
    <text evidence="7">The sequence shown here is derived from an EMBL/GenBank/DDBJ whole genome shotgun (WGS) entry which is preliminary data.</text>
</comment>
<dbReference type="GO" id="GO:0051213">
    <property type="term" value="F:dioxygenase activity"/>
    <property type="evidence" value="ECO:0007669"/>
    <property type="project" value="UniProtKB-KW"/>
</dbReference>
<dbReference type="EMBL" id="JASBNA010000040">
    <property type="protein sequence ID" value="KAK7681615.1"/>
    <property type="molecule type" value="Genomic_DNA"/>
</dbReference>
<reference evidence="7 8" key="1">
    <citation type="submission" date="2022-09" db="EMBL/GenBank/DDBJ databases">
        <authorList>
            <person name="Palmer J.M."/>
        </authorList>
    </citation>
    <scope>NUCLEOTIDE SEQUENCE [LARGE SCALE GENOMIC DNA]</scope>
    <source>
        <strain evidence="7 8">DSM 7382</strain>
    </source>
</reference>
<evidence type="ECO:0000259" key="6">
    <source>
        <dbReference type="PROSITE" id="PS51471"/>
    </source>
</evidence>
<dbReference type="GO" id="GO:0016705">
    <property type="term" value="F:oxidoreductase activity, acting on paired donors, with incorporation or reduction of molecular oxygen"/>
    <property type="evidence" value="ECO:0007669"/>
    <property type="project" value="InterPro"/>
</dbReference>
<keyword evidence="5" id="KW-0408">Iron</keyword>
<dbReference type="PANTHER" id="PTHR33099:SF14">
    <property type="entry name" value="PROLYL 4-HYDROXYLASE ALPHA SUBUNIT FE(2+) 2OG DIOXYGENASE DOMAIN-CONTAINING PROTEIN"/>
    <property type="match status" value="1"/>
</dbReference>
<dbReference type="Proteomes" id="UP001385951">
    <property type="component" value="Unassembled WGS sequence"/>
</dbReference>
<dbReference type="GO" id="GO:0005506">
    <property type="term" value="F:iron ion binding"/>
    <property type="evidence" value="ECO:0007669"/>
    <property type="project" value="InterPro"/>
</dbReference>
<dbReference type="SMART" id="SM00702">
    <property type="entry name" value="P4Hc"/>
    <property type="match status" value="1"/>
</dbReference>
<dbReference type="InterPro" id="IPR044862">
    <property type="entry name" value="Pro_4_hyd_alph_FE2OG_OXY"/>
</dbReference>
<feature type="domain" description="Fe2OG dioxygenase" evidence="6">
    <location>
        <begin position="132"/>
        <end position="233"/>
    </location>
</feature>
<organism evidence="7 8">
    <name type="scientific">Cerrena zonata</name>
    <dbReference type="NCBI Taxonomy" id="2478898"/>
    <lineage>
        <taxon>Eukaryota</taxon>
        <taxon>Fungi</taxon>
        <taxon>Dikarya</taxon>
        <taxon>Basidiomycota</taxon>
        <taxon>Agaricomycotina</taxon>
        <taxon>Agaricomycetes</taxon>
        <taxon>Polyporales</taxon>
        <taxon>Cerrenaceae</taxon>
        <taxon>Cerrena</taxon>
    </lineage>
</organism>
<dbReference type="Pfam" id="PF13640">
    <property type="entry name" value="2OG-FeII_Oxy_3"/>
    <property type="match status" value="1"/>
</dbReference>